<keyword evidence="5" id="KW-0862">Zinc</keyword>
<keyword evidence="2" id="KW-0479">Metal-binding</keyword>
<feature type="region of interest" description="Disordered" evidence="8">
    <location>
        <begin position="145"/>
        <end position="171"/>
    </location>
</feature>
<dbReference type="AlphaFoldDB" id="W9Y3S2"/>
<dbReference type="EMBL" id="AMGY01000011">
    <property type="protein sequence ID" value="EXJ77119.1"/>
    <property type="molecule type" value="Genomic_DNA"/>
</dbReference>
<dbReference type="PROSITE" id="PS50157">
    <property type="entry name" value="ZINC_FINGER_C2H2_2"/>
    <property type="match status" value="2"/>
</dbReference>
<dbReference type="GO" id="GO:0000978">
    <property type="term" value="F:RNA polymerase II cis-regulatory region sequence-specific DNA binding"/>
    <property type="evidence" value="ECO:0007669"/>
    <property type="project" value="InterPro"/>
</dbReference>
<comment type="caution">
    <text evidence="10">The sequence shown here is derived from an EMBL/GenBank/DDBJ whole genome shotgun (WGS) entry which is preliminary data.</text>
</comment>
<dbReference type="STRING" id="1182542.W9Y3S2"/>
<dbReference type="Proteomes" id="UP000019478">
    <property type="component" value="Unassembled WGS sequence"/>
</dbReference>
<name>W9Y3S2_9EURO</name>
<dbReference type="GeneID" id="19174357"/>
<dbReference type="PANTHER" id="PTHR40626">
    <property type="entry name" value="MIP31509P"/>
    <property type="match status" value="1"/>
</dbReference>
<feature type="compositionally biased region" description="Polar residues" evidence="8">
    <location>
        <begin position="98"/>
        <end position="115"/>
    </location>
</feature>
<keyword evidence="6" id="KW-0539">Nucleus</keyword>
<evidence type="ECO:0000256" key="5">
    <source>
        <dbReference type="ARBA" id="ARBA00022833"/>
    </source>
</evidence>
<evidence type="ECO:0000256" key="8">
    <source>
        <dbReference type="SAM" id="MobiDB-lite"/>
    </source>
</evidence>
<sequence length="909" mass="99792">MAIIGTSTIVFPKLDLAKGESGKGKRTHVCNVCSRAFKRSEHCIRHQRGHTQEKPFACRVCRRRYSRRDLLVRHERTLHSPEQLANATEEPPPKKARSATQTSANEVPSANSSSEELSDEALILAETHQIQPPSDRDGEQTIISKQAATQPTVSSTTIQDAEPEGTGSSHEVFQQSSTVDLAMGSQISPPIVPDTAARMDLSATTMLEATDFGVVIPEIDRMRTFPTSMPLPELDGDLDFLNFFDPFTGLHPKQVEACALPPLIGNIDGWSPLENFSTSSQTSMQDYDFHQASVPTSTSSDPQLVDSSRLTSQPGNSPTSGLGQGWKPDCQKSKITSTSVLSGVGTYQSPELEKPVSDRQGSLTFTDEMRSTISEDLSRRLSPEQLHSFRLPSTTALRKCLRTYVDAFHVHMPIFHLHTMDLGSTPSPLVLVICAIGALYRLERKVAASLYLAAGQALCATVDRRGQAPKKPRFLEDWSQPSVEKPASYQQYVWPSQTRLLLAMFACFSGDPEVIAKSIVQLGEFLIDYRELALAAKPRKAGLESLSWEEWIERETVKRLLYGHIMFGNLVTMTYGIPPGYSIVSDGYLEMPCEQCLWDASTAEKWHELAAWTGKSSSMSLRDAVSSLMCANPSKGVPDECWAWSPFAVSVVINAVSIQIWHITQGSYSLGHFSGHGSSAEAQKPQLLVQTEAALSRCRALITQVRSDADYAWSEADGPLLFNCLALLRVSYCRTFAGIGGADSMILLKESRAELVASIEDFVAMPQDRSDRVTRAVSRAFEGLLIPYKSGTLLVKKTAALTWAIGHALAGWDAALLVTKWLYAIELETRGGSTGTVGEREAQTMQSIRELLTDLDDGAGDQASGCLAAKLARYWAGFYDDTWVWGLTPRMGWALRELATCYESSLPGV</sequence>
<dbReference type="GO" id="GO:0005634">
    <property type="term" value="C:nucleus"/>
    <property type="evidence" value="ECO:0007669"/>
    <property type="project" value="UniProtKB-SubCell"/>
</dbReference>
<dbReference type="SUPFAM" id="SSF57667">
    <property type="entry name" value="beta-beta-alpha zinc fingers"/>
    <property type="match status" value="1"/>
</dbReference>
<feature type="region of interest" description="Disordered" evidence="8">
    <location>
        <begin position="292"/>
        <end position="329"/>
    </location>
</feature>
<dbReference type="GO" id="GO:0000981">
    <property type="term" value="F:DNA-binding transcription factor activity, RNA polymerase II-specific"/>
    <property type="evidence" value="ECO:0007669"/>
    <property type="project" value="InterPro"/>
</dbReference>
<evidence type="ECO:0000313" key="10">
    <source>
        <dbReference type="EMBL" id="EXJ77119.1"/>
    </source>
</evidence>
<reference evidence="10 11" key="1">
    <citation type="submission" date="2013-03" db="EMBL/GenBank/DDBJ databases">
        <title>The Genome Sequence of Capronia epimyces CBS 606.96.</title>
        <authorList>
            <consortium name="The Broad Institute Genomics Platform"/>
            <person name="Cuomo C."/>
            <person name="de Hoog S."/>
            <person name="Gorbushina A."/>
            <person name="Walker B."/>
            <person name="Young S.K."/>
            <person name="Zeng Q."/>
            <person name="Gargeya S."/>
            <person name="Fitzgerald M."/>
            <person name="Haas B."/>
            <person name="Abouelleil A."/>
            <person name="Allen A.W."/>
            <person name="Alvarado L."/>
            <person name="Arachchi H.M."/>
            <person name="Berlin A.M."/>
            <person name="Chapman S.B."/>
            <person name="Gainer-Dewar J."/>
            <person name="Goldberg J."/>
            <person name="Griggs A."/>
            <person name="Gujja S."/>
            <person name="Hansen M."/>
            <person name="Howarth C."/>
            <person name="Imamovic A."/>
            <person name="Ireland A."/>
            <person name="Larimer J."/>
            <person name="McCowan C."/>
            <person name="Murphy C."/>
            <person name="Pearson M."/>
            <person name="Poon T.W."/>
            <person name="Priest M."/>
            <person name="Roberts A."/>
            <person name="Saif S."/>
            <person name="Shea T."/>
            <person name="Sisk P."/>
            <person name="Sykes S."/>
            <person name="Wortman J."/>
            <person name="Nusbaum C."/>
            <person name="Birren B."/>
        </authorList>
    </citation>
    <scope>NUCLEOTIDE SEQUENCE [LARGE SCALE GENOMIC DNA]</scope>
    <source>
        <strain evidence="10 11">CBS 606.96</strain>
    </source>
</reference>
<accession>W9Y3S2</accession>
<dbReference type="Gene3D" id="3.30.160.60">
    <property type="entry name" value="Classic Zinc Finger"/>
    <property type="match status" value="2"/>
</dbReference>
<dbReference type="InterPro" id="IPR007219">
    <property type="entry name" value="XnlR_reg_dom"/>
</dbReference>
<dbReference type="InterPro" id="IPR013087">
    <property type="entry name" value="Znf_C2H2_type"/>
</dbReference>
<feature type="compositionally biased region" description="Polar residues" evidence="8">
    <location>
        <begin position="145"/>
        <end position="159"/>
    </location>
</feature>
<dbReference type="HOGENOM" id="CLU_007423_1_0_1"/>
<evidence type="ECO:0000259" key="9">
    <source>
        <dbReference type="PROSITE" id="PS50157"/>
    </source>
</evidence>
<dbReference type="InterPro" id="IPR036236">
    <property type="entry name" value="Znf_C2H2_sf"/>
</dbReference>
<dbReference type="eggNOG" id="KOG1721">
    <property type="taxonomic scope" value="Eukaryota"/>
</dbReference>
<dbReference type="RefSeq" id="XP_007738557.1">
    <property type="nucleotide sequence ID" value="XM_007740367.1"/>
</dbReference>
<protein>
    <recommendedName>
        <fullName evidence="9">C2H2-type domain-containing protein</fullName>
    </recommendedName>
</protein>
<keyword evidence="3" id="KW-0677">Repeat</keyword>
<dbReference type="SMART" id="SM00355">
    <property type="entry name" value="ZnF_C2H2"/>
    <property type="match status" value="2"/>
</dbReference>
<evidence type="ECO:0000256" key="7">
    <source>
        <dbReference type="PROSITE-ProRule" id="PRU00042"/>
    </source>
</evidence>
<evidence type="ECO:0000256" key="4">
    <source>
        <dbReference type="ARBA" id="ARBA00022771"/>
    </source>
</evidence>
<keyword evidence="11" id="KW-1185">Reference proteome</keyword>
<evidence type="ECO:0000256" key="1">
    <source>
        <dbReference type="ARBA" id="ARBA00004123"/>
    </source>
</evidence>
<evidence type="ECO:0000313" key="11">
    <source>
        <dbReference type="Proteomes" id="UP000019478"/>
    </source>
</evidence>
<feature type="region of interest" description="Disordered" evidence="8">
    <location>
        <begin position="72"/>
        <end position="117"/>
    </location>
</feature>
<organism evidence="10 11">
    <name type="scientific">Capronia epimyces CBS 606.96</name>
    <dbReference type="NCBI Taxonomy" id="1182542"/>
    <lineage>
        <taxon>Eukaryota</taxon>
        <taxon>Fungi</taxon>
        <taxon>Dikarya</taxon>
        <taxon>Ascomycota</taxon>
        <taxon>Pezizomycotina</taxon>
        <taxon>Eurotiomycetes</taxon>
        <taxon>Chaetothyriomycetidae</taxon>
        <taxon>Chaetothyriales</taxon>
        <taxon>Herpotrichiellaceae</taxon>
        <taxon>Capronia</taxon>
    </lineage>
</organism>
<proteinExistence type="predicted"/>
<dbReference type="FunFam" id="3.30.160.60:FF:000446">
    <property type="entry name" value="Zinc finger protein"/>
    <property type="match status" value="1"/>
</dbReference>
<dbReference type="OrthoDB" id="654211at2759"/>
<evidence type="ECO:0000256" key="3">
    <source>
        <dbReference type="ARBA" id="ARBA00022737"/>
    </source>
</evidence>
<dbReference type="PROSITE" id="PS00028">
    <property type="entry name" value="ZINC_FINGER_C2H2_1"/>
    <property type="match status" value="2"/>
</dbReference>
<feature type="compositionally biased region" description="Polar residues" evidence="8">
    <location>
        <begin position="293"/>
        <end position="321"/>
    </location>
</feature>
<evidence type="ECO:0000256" key="6">
    <source>
        <dbReference type="ARBA" id="ARBA00023242"/>
    </source>
</evidence>
<dbReference type="Pfam" id="PF04082">
    <property type="entry name" value="Fungal_trans"/>
    <property type="match status" value="1"/>
</dbReference>
<feature type="domain" description="C2H2-type" evidence="9">
    <location>
        <begin position="28"/>
        <end position="55"/>
    </location>
</feature>
<keyword evidence="4 7" id="KW-0863">Zinc-finger</keyword>
<gene>
    <name evidence="10" type="ORF">A1O3_10277</name>
</gene>
<feature type="domain" description="C2H2-type" evidence="9">
    <location>
        <begin position="56"/>
        <end position="84"/>
    </location>
</feature>
<dbReference type="GO" id="GO:0008270">
    <property type="term" value="F:zinc ion binding"/>
    <property type="evidence" value="ECO:0007669"/>
    <property type="project" value="UniProtKB-KW"/>
</dbReference>
<dbReference type="PANTHER" id="PTHR40626:SF13">
    <property type="entry name" value="RESPIRATION FACTOR 2-RELATED"/>
    <property type="match status" value="1"/>
</dbReference>
<comment type="subcellular location">
    <subcellularLocation>
        <location evidence="1">Nucleus</location>
    </subcellularLocation>
</comment>
<evidence type="ECO:0000256" key="2">
    <source>
        <dbReference type="ARBA" id="ARBA00022723"/>
    </source>
</evidence>
<dbReference type="GO" id="GO:0006351">
    <property type="term" value="P:DNA-templated transcription"/>
    <property type="evidence" value="ECO:0007669"/>
    <property type="project" value="InterPro"/>
</dbReference>
<dbReference type="InterPro" id="IPR051059">
    <property type="entry name" value="VerF-like"/>
</dbReference>
<dbReference type="GO" id="GO:0000785">
    <property type="term" value="C:chromatin"/>
    <property type="evidence" value="ECO:0007669"/>
    <property type="project" value="TreeGrafter"/>
</dbReference>